<reference evidence="1" key="1">
    <citation type="submission" date="2022-11" db="EMBL/GenBank/DDBJ databases">
        <title>Centuries of genome instability and evolution in soft-shell clam transmissible cancer (bioRxiv).</title>
        <authorList>
            <person name="Hart S.F.M."/>
            <person name="Yonemitsu M.A."/>
            <person name="Giersch R.M."/>
            <person name="Beal B.F."/>
            <person name="Arriagada G."/>
            <person name="Davis B.W."/>
            <person name="Ostrander E.A."/>
            <person name="Goff S.P."/>
            <person name="Metzger M.J."/>
        </authorList>
    </citation>
    <scope>NUCLEOTIDE SEQUENCE</scope>
    <source>
        <strain evidence="1">MELC-2E11</strain>
        <tissue evidence="1">Siphon/mantle</tissue>
    </source>
</reference>
<dbReference type="Proteomes" id="UP001164746">
    <property type="component" value="Chromosome 4"/>
</dbReference>
<accession>A0ABY7E5C8</accession>
<dbReference type="EMBL" id="CP111015">
    <property type="protein sequence ID" value="WAR02351.1"/>
    <property type="molecule type" value="Genomic_DNA"/>
</dbReference>
<evidence type="ECO:0000313" key="1">
    <source>
        <dbReference type="EMBL" id="WAR02351.1"/>
    </source>
</evidence>
<evidence type="ECO:0000313" key="2">
    <source>
        <dbReference type="Proteomes" id="UP001164746"/>
    </source>
</evidence>
<keyword evidence="2" id="KW-1185">Reference proteome</keyword>
<protein>
    <submittedName>
        <fullName evidence="1">Uncharacterized protein</fullName>
    </submittedName>
</protein>
<gene>
    <name evidence="1" type="ORF">MAR_008909</name>
</gene>
<sequence length="116" mass="14121">MSVRSISPRASTPDSVVEKLWKIRRDTSKASLKVSKPFSQLVELERMKYELIHLHHRKYKFYTLSARYEHNQKRYFVSFCNNVTKIRTQHRRPNRQYSRQGRSTRYRRKLGNYPLC</sequence>
<organism evidence="1 2">
    <name type="scientific">Mya arenaria</name>
    <name type="common">Soft-shell clam</name>
    <dbReference type="NCBI Taxonomy" id="6604"/>
    <lineage>
        <taxon>Eukaryota</taxon>
        <taxon>Metazoa</taxon>
        <taxon>Spiralia</taxon>
        <taxon>Lophotrochozoa</taxon>
        <taxon>Mollusca</taxon>
        <taxon>Bivalvia</taxon>
        <taxon>Autobranchia</taxon>
        <taxon>Heteroconchia</taxon>
        <taxon>Euheterodonta</taxon>
        <taxon>Imparidentia</taxon>
        <taxon>Neoheterodontei</taxon>
        <taxon>Myida</taxon>
        <taxon>Myoidea</taxon>
        <taxon>Myidae</taxon>
        <taxon>Mya</taxon>
    </lineage>
</organism>
<name>A0ABY7E5C8_MYAAR</name>
<proteinExistence type="predicted"/>